<accession>A0A9P0AEF1</accession>
<feature type="compositionally biased region" description="Acidic residues" evidence="1">
    <location>
        <begin position="108"/>
        <end position="118"/>
    </location>
</feature>
<organism evidence="2 3">
    <name type="scientific">Bemisia tabaci</name>
    <name type="common">Sweetpotato whitefly</name>
    <name type="synonym">Aleurodes tabaci</name>
    <dbReference type="NCBI Taxonomy" id="7038"/>
    <lineage>
        <taxon>Eukaryota</taxon>
        <taxon>Metazoa</taxon>
        <taxon>Ecdysozoa</taxon>
        <taxon>Arthropoda</taxon>
        <taxon>Hexapoda</taxon>
        <taxon>Insecta</taxon>
        <taxon>Pterygota</taxon>
        <taxon>Neoptera</taxon>
        <taxon>Paraneoptera</taxon>
        <taxon>Hemiptera</taxon>
        <taxon>Sternorrhyncha</taxon>
        <taxon>Aleyrodoidea</taxon>
        <taxon>Aleyrodidae</taxon>
        <taxon>Aleyrodinae</taxon>
        <taxon>Bemisia</taxon>
    </lineage>
</organism>
<reference evidence="2" key="1">
    <citation type="submission" date="2021-12" db="EMBL/GenBank/DDBJ databases">
        <authorList>
            <person name="King R."/>
        </authorList>
    </citation>
    <scope>NUCLEOTIDE SEQUENCE</scope>
</reference>
<dbReference type="EMBL" id="OU963866">
    <property type="protein sequence ID" value="CAH0390019.1"/>
    <property type="molecule type" value="Genomic_DNA"/>
</dbReference>
<protein>
    <submittedName>
        <fullName evidence="2">Uncharacterized protein</fullName>
    </submittedName>
</protein>
<evidence type="ECO:0000256" key="1">
    <source>
        <dbReference type="SAM" id="MobiDB-lite"/>
    </source>
</evidence>
<evidence type="ECO:0000313" key="3">
    <source>
        <dbReference type="Proteomes" id="UP001152759"/>
    </source>
</evidence>
<keyword evidence="3" id="KW-1185">Reference proteome</keyword>
<dbReference type="Proteomes" id="UP001152759">
    <property type="component" value="Chromosome 5"/>
</dbReference>
<dbReference type="AlphaFoldDB" id="A0A9P0AEF1"/>
<sequence>MSRHKIYEFLKITKHVGLCPNAVDPKCRLIKRGNPKRREWTCTVLVHNPLLIGCFTLTPYRVEHLDYCVSTLRPSLSLRSLDYDMSKKLGRNVSSSEGGTTPKPVYMPEDDDFEDDIL</sequence>
<proteinExistence type="predicted"/>
<evidence type="ECO:0000313" key="2">
    <source>
        <dbReference type="EMBL" id="CAH0390019.1"/>
    </source>
</evidence>
<feature type="region of interest" description="Disordered" evidence="1">
    <location>
        <begin position="89"/>
        <end position="118"/>
    </location>
</feature>
<name>A0A9P0AEF1_BEMTA</name>
<gene>
    <name evidence="2" type="ORF">BEMITA_LOCUS8788</name>
</gene>